<organism evidence="3 4">
    <name type="scientific">Promicromonospora alba</name>
    <dbReference type="NCBI Taxonomy" id="1616110"/>
    <lineage>
        <taxon>Bacteria</taxon>
        <taxon>Bacillati</taxon>
        <taxon>Actinomycetota</taxon>
        <taxon>Actinomycetes</taxon>
        <taxon>Micrococcales</taxon>
        <taxon>Promicromonosporaceae</taxon>
        <taxon>Promicromonospora</taxon>
    </lineage>
</organism>
<evidence type="ECO:0000313" key="4">
    <source>
        <dbReference type="Proteomes" id="UP001596011"/>
    </source>
</evidence>
<gene>
    <name evidence="3" type="ORF">ACFO6V_01545</name>
</gene>
<sequence length="166" mass="17653">MTPVPTPPTTETETAPAPTRVALADLPQHAGTVFGPSPWRGISQEEVNDFADLTADHNPIHVDPDAAARSPFGGTIVHGYFTLSLLVPLMAEIFEVTGVATGINYGLDRLRFPAPVPVGARVRVLSTLREVTEVPGGYQTVFENVVEVEGQAKPGVVAVMVLRFLG</sequence>
<comment type="similarity">
    <text evidence="1">Belongs to the enoyl-CoA hydratase/isomerase family.</text>
</comment>
<dbReference type="RefSeq" id="WP_377131450.1">
    <property type="nucleotide sequence ID" value="NZ_JBHSFI010000001.1"/>
</dbReference>
<dbReference type="Gene3D" id="3.10.129.10">
    <property type="entry name" value="Hotdog Thioesterase"/>
    <property type="match status" value="1"/>
</dbReference>
<dbReference type="PANTHER" id="PTHR42993">
    <property type="entry name" value="MAOC-LIKE DEHYDRATASE DOMAIN-CONTAINING PROTEIN"/>
    <property type="match status" value="1"/>
</dbReference>
<dbReference type="SUPFAM" id="SSF54637">
    <property type="entry name" value="Thioesterase/thiol ester dehydrase-isomerase"/>
    <property type="match status" value="1"/>
</dbReference>
<accession>A0ABV9H962</accession>
<reference evidence="4" key="1">
    <citation type="journal article" date="2019" name="Int. J. Syst. Evol. Microbiol.">
        <title>The Global Catalogue of Microorganisms (GCM) 10K type strain sequencing project: providing services to taxonomists for standard genome sequencing and annotation.</title>
        <authorList>
            <consortium name="The Broad Institute Genomics Platform"/>
            <consortium name="The Broad Institute Genome Sequencing Center for Infectious Disease"/>
            <person name="Wu L."/>
            <person name="Ma J."/>
        </authorList>
    </citation>
    <scope>NUCLEOTIDE SEQUENCE [LARGE SCALE GENOMIC DNA]</scope>
    <source>
        <strain evidence="4">CCUG 42722</strain>
    </source>
</reference>
<dbReference type="CDD" id="cd03450">
    <property type="entry name" value="NodN"/>
    <property type="match status" value="1"/>
</dbReference>
<evidence type="ECO:0000259" key="2">
    <source>
        <dbReference type="Pfam" id="PF01575"/>
    </source>
</evidence>
<dbReference type="EMBL" id="JBHSFI010000001">
    <property type="protein sequence ID" value="MFC4626897.1"/>
    <property type="molecule type" value="Genomic_DNA"/>
</dbReference>
<evidence type="ECO:0000256" key="1">
    <source>
        <dbReference type="ARBA" id="ARBA00005254"/>
    </source>
</evidence>
<dbReference type="InterPro" id="IPR002539">
    <property type="entry name" value="MaoC-like_dom"/>
</dbReference>
<keyword evidence="4" id="KW-1185">Reference proteome</keyword>
<protein>
    <submittedName>
        <fullName evidence="3">MaoC family dehydratase</fullName>
    </submittedName>
</protein>
<name>A0ABV9H962_9MICO</name>
<feature type="domain" description="MaoC-like" evidence="2">
    <location>
        <begin position="29"/>
        <end position="134"/>
    </location>
</feature>
<dbReference type="Pfam" id="PF01575">
    <property type="entry name" value="MaoC_dehydratas"/>
    <property type="match status" value="1"/>
</dbReference>
<dbReference type="PANTHER" id="PTHR42993:SF1">
    <property type="entry name" value="MAOC-LIKE DEHYDRATASE DOMAIN-CONTAINING PROTEIN"/>
    <property type="match status" value="1"/>
</dbReference>
<dbReference type="Proteomes" id="UP001596011">
    <property type="component" value="Unassembled WGS sequence"/>
</dbReference>
<dbReference type="InterPro" id="IPR029069">
    <property type="entry name" value="HotDog_dom_sf"/>
</dbReference>
<dbReference type="InterPro" id="IPR039375">
    <property type="entry name" value="NodN-like"/>
</dbReference>
<comment type="caution">
    <text evidence="3">The sequence shown here is derived from an EMBL/GenBank/DDBJ whole genome shotgun (WGS) entry which is preliminary data.</text>
</comment>
<evidence type="ECO:0000313" key="3">
    <source>
        <dbReference type="EMBL" id="MFC4626897.1"/>
    </source>
</evidence>
<proteinExistence type="inferred from homology"/>